<dbReference type="SUPFAM" id="SSF48208">
    <property type="entry name" value="Six-hairpin glycosidases"/>
    <property type="match status" value="1"/>
</dbReference>
<name>A0ABN2J7J2_9ACTN</name>
<evidence type="ECO:0000313" key="3">
    <source>
        <dbReference type="EMBL" id="GAA1719548.1"/>
    </source>
</evidence>
<dbReference type="Pfam" id="PF07221">
    <property type="entry name" value="GlcNAc_2-epim"/>
    <property type="match status" value="1"/>
</dbReference>
<evidence type="ECO:0000313" key="4">
    <source>
        <dbReference type="Proteomes" id="UP001500618"/>
    </source>
</evidence>
<dbReference type="InterPro" id="IPR012341">
    <property type="entry name" value="6hp_glycosidase-like_sf"/>
</dbReference>
<dbReference type="Gene3D" id="1.50.10.10">
    <property type="match status" value="1"/>
</dbReference>
<dbReference type="PANTHER" id="PTHR15108">
    <property type="entry name" value="N-ACYLGLUCOSAMINE-2-EPIMERASE"/>
    <property type="match status" value="1"/>
</dbReference>
<keyword evidence="2" id="KW-0413">Isomerase</keyword>
<comment type="caution">
    <text evidence="3">The sequence shown here is derived from an EMBL/GenBank/DDBJ whole genome shotgun (WGS) entry which is preliminary data.</text>
</comment>
<dbReference type="InterPro" id="IPR008928">
    <property type="entry name" value="6-hairpin_glycosidase_sf"/>
</dbReference>
<accession>A0ABN2J7J2</accession>
<dbReference type="RefSeq" id="WP_344315190.1">
    <property type="nucleotide sequence ID" value="NZ_BAAANY010000043.1"/>
</dbReference>
<organism evidence="3 4">
    <name type="scientific">Fodinicola feengrottensis</name>
    <dbReference type="NCBI Taxonomy" id="435914"/>
    <lineage>
        <taxon>Bacteria</taxon>
        <taxon>Bacillati</taxon>
        <taxon>Actinomycetota</taxon>
        <taxon>Actinomycetes</taxon>
        <taxon>Mycobacteriales</taxon>
        <taxon>Fodinicola</taxon>
    </lineage>
</organism>
<dbReference type="EMBL" id="BAAANY010000043">
    <property type="protein sequence ID" value="GAA1719548.1"/>
    <property type="molecule type" value="Genomic_DNA"/>
</dbReference>
<keyword evidence="4" id="KW-1185">Reference proteome</keyword>
<reference evidence="3 4" key="1">
    <citation type="journal article" date="2019" name="Int. J. Syst. Evol. Microbiol.">
        <title>The Global Catalogue of Microorganisms (GCM) 10K type strain sequencing project: providing services to taxonomists for standard genome sequencing and annotation.</title>
        <authorList>
            <consortium name="The Broad Institute Genomics Platform"/>
            <consortium name="The Broad Institute Genome Sequencing Center for Infectious Disease"/>
            <person name="Wu L."/>
            <person name="Ma J."/>
        </authorList>
    </citation>
    <scope>NUCLEOTIDE SEQUENCE [LARGE SCALE GENOMIC DNA]</scope>
    <source>
        <strain evidence="3 4">JCM 14718</strain>
    </source>
</reference>
<protein>
    <submittedName>
        <fullName evidence="3">AGE family epimerase/isomerase</fullName>
    </submittedName>
</protein>
<sequence>MTPHDRIASAAAEDLRHLNSQVLPWWFDNGSDDTRGGVFTCFSNDGELVSTDKYTWSQGRWASVTGAIAVSAKAGMPLYGGEKAAERSARTADFLQANAILPDGSTSYQLTADGAPVKQPDGSLHSSVYADLFVVLGLAGAALGNAGDSRCPQWTATASRVLDSAGQRVRAGAIRTEPYPVPEGMTSLAVGMMMLSAATALFRATQDATAKDVMLFWADELVRGAADDIPAEFEPVTAARPVDTLMTRHRTPGHVLEMLWFLVDAADALPELHDRLGDWVVDRALSSLRLGWDEIDGGLFRFVDRDGGPPTGDRMGVAYEDLVDRTWSTKLWWPHAESLYATALLVDRYASDELLAWHDRIRDYTYATFPAPQGREWIQVRDRRGAPLNQVVGLPVKDPFHVPRALLLTARLGKQGS</sequence>
<evidence type="ECO:0000256" key="2">
    <source>
        <dbReference type="ARBA" id="ARBA00023235"/>
    </source>
</evidence>
<dbReference type="InterPro" id="IPR010819">
    <property type="entry name" value="AGE/CE"/>
</dbReference>
<comment type="similarity">
    <text evidence="1">Belongs to the N-acylglucosamine 2-epimerase family.</text>
</comment>
<dbReference type="Proteomes" id="UP001500618">
    <property type="component" value="Unassembled WGS sequence"/>
</dbReference>
<proteinExistence type="inferred from homology"/>
<gene>
    <name evidence="3" type="ORF">GCM10009765_79880</name>
</gene>
<evidence type="ECO:0000256" key="1">
    <source>
        <dbReference type="ARBA" id="ARBA00008558"/>
    </source>
</evidence>